<comment type="caution">
    <text evidence="9">The sequence shown here is derived from an EMBL/GenBank/DDBJ whole genome shotgun (WGS) entry which is preliminary data.</text>
</comment>
<dbReference type="AlphaFoldDB" id="A0A6A2XNE7"/>
<keyword evidence="7" id="KW-0456">Lyase</keyword>
<protein>
    <recommendedName>
        <fullName evidence="4">imidazoleglycerol-phosphate dehydratase</fullName>
        <ecNumber evidence="4">4.2.1.19</ecNumber>
    </recommendedName>
</protein>
<name>A0A6A2XNE7_HIBSY</name>
<evidence type="ECO:0000256" key="4">
    <source>
        <dbReference type="ARBA" id="ARBA00012075"/>
    </source>
</evidence>
<comment type="catalytic activity">
    <reaction evidence="1">
        <text>D-erythro-1-(imidazol-4-yl)glycerol 3-phosphate = 3-(imidazol-4-yl)-2-oxopropyl phosphate + H2O</text>
        <dbReference type="Rhea" id="RHEA:11040"/>
        <dbReference type="ChEBI" id="CHEBI:15377"/>
        <dbReference type="ChEBI" id="CHEBI:57766"/>
        <dbReference type="ChEBI" id="CHEBI:58278"/>
        <dbReference type="EC" id="4.2.1.19"/>
    </reaction>
</comment>
<evidence type="ECO:0000256" key="7">
    <source>
        <dbReference type="ARBA" id="ARBA00023239"/>
    </source>
</evidence>
<dbReference type="Pfam" id="PF00475">
    <property type="entry name" value="IGPD"/>
    <property type="match status" value="1"/>
</dbReference>
<comment type="pathway">
    <text evidence="2">Amino-acid biosynthesis; L-histidine biosynthesis; L-histidine from 5-phospho-alpha-D-ribose 1-diphosphate: step 6/9.</text>
</comment>
<dbReference type="GO" id="GO:0004424">
    <property type="term" value="F:imidazoleglycerol-phosphate dehydratase activity"/>
    <property type="evidence" value="ECO:0007669"/>
    <property type="project" value="UniProtKB-EC"/>
</dbReference>
<evidence type="ECO:0000313" key="10">
    <source>
        <dbReference type="Proteomes" id="UP000436088"/>
    </source>
</evidence>
<dbReference type="Proteomes" id="UP000436088">
    <property type="component" value="Unassembled WGS sequence"/>
</dbReference>
<dbReference type="Gene3D" id="3.30.230.40">
    <property type="entry name" value="Imidazole glycerol phosphate dehydratase, domain 1"/>
    <property type="match status" value="2"/>
</dbReference>
<accession>A0A6A2XNE7</accession>
<dbReference type="EC" id="4.2.1.19" evidence="4"/>
<dbReference type="InterPro" id="IPR020568">
    <property type="entry name" value="Ribosomal_Su5_D2-typ_SF"/>
</dbReference>
<evidence type="ECO:0000256" key="2">
    <source>
        <dbReference type="ARBA" id="ARBA00005047"/>
    </source>
</evidence>
<dbReference type="InterPro" id="IPR020565">
    <property type="entry name" value="ImidazoleglycerP_deHydtase_CS"/>
</dbReference>
<evidence type="ECO:0000256" key="5">
    <source>
        <dbReference type="ARBA" id="ARBA00022605"/>
    </source>
</evidence>
<organism evidence="9 10">
    <name type="scientific">Hibiscus syriacus</name>
    <name type="common">Rose of Sharon</name>
    <dbReference type="NCBI Taxonomy" id="106335"/>
    <lineage>
        <taxon>Eukaryota</taxon>
        <taxon>Viridiplantae</taxon>
        <taxon>Streptophyta</taxon>
        <taxon>Embryophyta</taxon>
        <taxon>Tracheophyta</taxon>
        <taxon>Spermatophyta</taxon>
        <taxon>Magnoliopsida</taxon>
        <taxon>eudicotyledons</taxon>
        <taxon>Gunneridae</taxon>
        <taxon>Pentapetalae</taxon>
        <taxon>rosids</taxon>
        <taxon>malvids</taxon>
        <taxon>Malvales</taxon>
        <taxon>Malvaceae</taxon>
        <taxon>Malvoideae</taxon>
        <taxon>Hibiscus</taxon>
    </lineage>
</organism>
<dbReference type="GO" id="GO:0000105">
    <property type="term" value="P:L-histidine biosynthetic process"/>
    <property type="evidence" value="ECO:0007669"/>
    <property type="project" value="UniProtKB-UniPathway"/>
</dbReference>
<dbReference type="PANTHER" id="PTHR23133">
    <property type="entry name" value="IMIDAZOLEGLYCEROL-PHOSPHATE DEHYDRATASE HIS7"/>
    <property type="match status" value="1"/>
</dbReference>
<evidence type="ECO:0000313" key="9">
    <source>
        <dbReference type="EMBL" id="KAE8655384.1"/>
    </source>
</evidence>
<dbReference type="FunFam" id="3.30.230.40:FF:000003">
    <property type="entry name" value="Imidazoleglycerol-phosphate dehydratase HisB"/>
    <property type="match status" value="1"/>
</dbReference>
<keyword evidence="10" id="KW-1185">Reference proteome</keyword>
<evidence type="ECO:0000256" key="8">
    <source>
        <dbReference type="SAM" id="MobiDB-lite"/>
    </source>
</evidence>
<evidence type="ECO:0000256" key="3">
    <source>
        <dbReference type="ARBA" id="ARBA00007481"/>
    </source>
</evidence>
<keyword evidence="6" id="KW-0368">Histidine biosynthesis</keyword>
<reference evidence="9" key="1">
    <citation type="submission" date="2019-09" db="EMBL/GenBank/DDBJ databases">
        <title>Draft genome information of white flower Hibiscus syriacus.</title>
        <authorList>
            <person name="Kim Y.-M."/>
        </authorList>
    </citation>
    <scope>NUCLEOTIDE SEQUENCE [LARGE SCALE GENOMIC DNA]</scope>
    <source>
        <strain evidence="9">YM2019G1</strain>
    </source>
</reference>
<evidence type="ECO:0000256" key="6">
    <source>
        <dbReference type="ARBA" id="ARBA00023102"/>
    </source>
</evidence>
<proteinExistence type="inferred from homology"/>
<sequence length="451" mass="49748">MTDTSKTSQGIISTRSNLDWPHPVSHYRSTWKAHRKLQPKTRRRHTFFNDSDQSCYQFATPLTPLRSLCSWSDRPVKIASVAVARVDGSVDAGNSLYRFNTDWSPLSCSSLPQNNGSSSPHPGRVGVVERVTKETNVWVKINLDGNGFANCSTSIPFLDHMLDQLACHGLFDVHVKATGDIHIDDHHTNEDVALALGTALLRALGHRKGINRFGNFSAPLDEALIHVSLDLSGRPHLYYDLNIPTERVGHMTFSLQGKIHIILLRQHLRLLLGPLDKQLNMICAASGPYLDGVSSFSRSLKTYRSITVAGGPQQRNGDRKGTSSTQHQRLSLKSSNPTLAVAFRDGVTAHASICQRSSSTNVMETDCREHVVAELDCCVAFDINAHSAPNMGFEGLKNMETAVFDVNAYSTTNLCLDRQHGLKNMESDVVSGIMGLIKEPNISLIKDQIKD</sequence>
<feature type="region of interest" description="Disordered" evidence="8">
    <location>
        <begin position="309"/>
        <end position="332"/>
    </location>
</feature>
<dbReference type="EMBL" id="VEPZ02001781">
    <property type="protein sequence ID" value="KAE8655384.1"/>
    <property type="molecule type" value="Genomic_DNA"/>
</dbReference>
<keyword evidence="5" id="KW-0028">Amino-acid biosynthesis</keyword>
<dbReference type="InterPro" id="IPR000807">
    <property type="entry name" value="ImidazoleglycerolP_deHydtase"/>
</dbReference>
<dbReference type="UniPathway" id="UPA00031">
    <property type="reaction ID" value="UER00011"/>
</dbReference>
<comment type="similarity">
    <text evidence="3">Belongs to the imidazoleglycerol-phosphate dehydratase family.</text>
</comment>
<dbReference type="SUPFAM" id="SSF54211">
    <property type="entry name" value="Ribosomal protein S5 domain 2-like"/>
    <property type="match status" value="2"/>
</dbReference>
<dbReference type="PANTHER" id="PTHR23133:SF2">
    <property type="entry name" value="IMIDAZOLEGLYCEROL-PHOSPHATE DEHYDRATASE"/>
    <property type="match status" value="1"/>
</dbReference>
<gene>
    <name evidence="9" type="ORF">F3Y22_tig00117032pilonHSYRG00278</name>
</gene>
<feature type="compositionally biased region" description="Polar residues" evidence="8">
    <location>
        <begin position="322"/>
        <end position="332"/>
    </location>
</feature>
<dbReference type="InterPro" id="IPR038494">
    <property type="entry name" value="IGPD_sf"/>
</dbReference>
<evidence type="ECO:0000256" key="1">
    <source>
        <dbReference type="ARBA" id="ARBA00001723"/>
    </source>
</evidence>
<dbReference type="PROSITE" id="PS00954">
    <property type="entry name" value="IGP_DEHYDRATASE_1"/>
    <property type="match status" value="1"/>
</dbReference>